<dbReference type="OrthoDB" id="1421172at2"/>
<dbReference type="NCBIfam" id="NF040639">
    <property type="entry name" value="LETM1_rel_film"/>
    <property type="match status" value="1"/>
</dbReference>
<keyword evidence="1" id="KW-0472">Membrane</keyword>
<accession>A0A3B0C9L1</accession>
<comment type="caution">
    <text evidence="3">The sequence shown here is derived from an EMBL/GenBank/DDBJ whole genome shotgun (WGS) entry which is preliminary data.</text>
</comment>
<sequence length="397" mass="46272">MNPSASGWIQKFGYLIEDRHWYPEDFQVLYQEMKKTGFIYGINVGTIPLIELEHVLSEDENAKINLLAALYFTYHLERPNSNFKTFTDCIFGFYKVLDVGRISFLNKIVTGKKTSSQLEKLLNSRIYLEDNLISKTFNSIITNSLLFIDVLTFKRYLENRDNIRDYAQNLEYITINLTYHTLNSKEKNAKDEKLAQLFASSLTFIDGEHQNFDGSYREKLMHDFSIFENQYFLDVACLTVWEDQSLDYKESDFIFGIGKDMGIEEQQIARSLEDVTRFFDVNAKKIPHLKDNNLAVQFHDSMSKIVDKLILRNSKRLQKELFESKELVYLLSKSTTRELSSEEKKKVQNQLLDIFKSIPSLAIFMLPGGAVLLPIFIKLIPKLLPSSFDENRVEKKQ</sequence>
<protein>
    <recommendedName>
        <fullName evidence="2">Letm1 RBD domain-containing protein</fullName>
    </recommendedName>
</protein>
<dbReference type="Pfam" id="PF07766">
    <property type="entry name" value="LETM1_RBD"/>
    <property type="match status" value="1"/>
</dbReference>
<keyword evidence="1" id="KW-0812">Transmembrane</keyword>
<organism evidence="3 4">
    <name type="scientific">Ulvibacterium marinum</name>
    <dbReference type="NCBI Taxonomy" id="2419782"/>
    <lineage>
        <taxon>Bacteria</taxon>
        <taxon>Pseudomonadati</taxon>
        <taxon>Bacteroidota</taxon>
        <taxon>Flavobacteriia</taxon>
        <taxon>Flavobacteriales</taxon>
        <taxon>Flavobacteriaceae</taxon>
        <taxon>Ulvibacterium</taxon>
    </lineage>
</organism>
<evidence type="ECO:0000256" key="1">
    <source>
        <dbReference type="SAM" id="Phobius"/>
    </source>
</evidence>
<dbReference type="AlphaFoldDB" id="A0A3B0C9L1"/>
<evidence type="ECO:0000313" key="3">
    <source>
        <dbReference type="EMBL" id="RKN81671.1"/>
    </source>
</evidence>
<dbReference type="InterPro" id="IPR033122">
    <property type="entry name" value="LETM1-like_RBD"/>
</dbReference>
<evidence type="ECO:0000313" key="4">
    <source>
        <dbReference type="Proteomes" id="UP000276603"/>
    </source>
</evidence>
<keyword evidence="1" id="KW-1133">Transmembrane helix</keyword>
<reference evidence="3 4" key="1">
    <citation type="submission" date="2018-10" db="EMBL/GenBank/DDBJ databases">
        <title>Ulvibacterium marinum gen. nov., sp. nov., a novel marine bacterium of the family Flavobacteriaceae, isolated from a culture of the green alga Ulva prolifera.</title>
        <authorList>
            <person name="Zhang Z."/>
        </authorList>
    </citation>
    <scope>NUCLEOTIDE SEQUENCE [LARGE SCALE GENOMIC DNA]</scope>
    <source>
        <strain evidence="3 4">CCMM003</strain>
    </source>
</reference>
<name>A0A3B0C9L1_9FLAO</name>
<dbReference type="EMBL" id="RBCJ01000002">
    <property type="protein sequence ID" value="RKN81671.1"/>
    <property type="molecule type" value="Genomic_DNA"/>
</dbReference>
<evidence type="ECO:0000259" key="2">
    <source>
        <dbReference type="Pfam" id="PF07766"/>
    </source>
</evidence>
<dbReference type="Proteomes" id="UP000276603">
    <property type="component" value="Unassembled WGS sequence"/>
</dbReference>
<keyword evidence="4" id="KW-1185">Reference proteome</keyword>
<dbReference type="RefSeq" id="WP_120711824.1">
    <property type="nucleotide sequence ID" value="NZ_CANMKH010000010.1"/>
</dbReference>
<feature type="domain" description="Letm1 RBD" evidence="2">
    <location>
        <begin position="339"/>
        <end position="395"/>
    </location>
</feature>
<proteinExistence type="predicted"/>
<dbReference type="GO" id="GO:0043022">
    <property type="term" value="F:ribosome binding"/>
    <property type="evidence" value="ECO:0007669"/>
    <property type="project" value="InterPro"/>
</dbReference>
<feature type="transmembrane region" description="Helical" evidence="1">
    <location>
        <begin position="358"/>
        <end position="377"/>
    </location>
</feature>
<gene>
    <name evidence="3" type="ORF">D7Z94_12270</name>
</gene>